<feature type="domain" description="Tyrosinase copper-binding" evidence="5">
    <location>
        <begin position="314"/>
        <end position="325"/>
    </location>
</feature>
<accession>A0AA40BVL9</accession>
<gene>
    <name evidence="6" type="ORF">B0T17DRAFT_511137</name>
</gene>
<feature type="domain" description="Tyrosinase copper-binding" evidence="4">
    <location>
        <begin position="125"/>
        <end position="142"/>
    </location>
</feature>
<evidence type="ECO:0000313" key="6">
    <source>
        <dbReference type="EMBL" id="KAK0615366.1"/>
    </source>
</evidence>
<dbReference type="PANTHER" id="PTHR11474">
    <property type="entry name" value="TYROSINASE FAMILY MEMBER"/>
    <property type="match status" value="1"/>
</dbReference>
<dbReference type="PRINTS" id="PR00092">
    <property type="entry name" value="TYROSINASE"/>
</dbReference>
<dbReference type="Pfam" id="PF00264">
    <property type="entry name" value="Tyrosinase"/>
    <property type="match status" value="1"/>
</dbReference>
<sequence>MKLLSLAVGLLPLSSLVSAAGPVPVPVVDPEVAAARKIDAYQKKYQDNILKTLRGRKPNAKCTEKNLIRRKEWGSVSKEERIAYVAATHCLARLPNEISNTEVPGARNRYDDFVSVHLQQTPWVHFGGNFLNFHRHYVHLYEKALRDECGYRGAQPYWDWSLSYRDVRNHSIFEGTPWSLGGNGFYEPDREDVVVEVSHDSFLAHKPATGGGCIQSGPFTADKWTVNLGPIGYNVSFEPPAVAGGYGYNPRCARRDLNPLQSQDSHPTNVTALLEVPDYASFNIKMDAEKGSVHGAGHFQVGGIQLDTYASPGDPIFWAHHAALDRIWTIWQNWNAAEVQSRTWSIWGTGTSGNWPLSADVTFDSLINFGVLDTPQPIGNLVSTIDGPFCYMYV</sequence>
<evidence type="ECO:0000313" key="7">
    <source>
        <dbReference type="Proteomes" id="UP001174934"/>
    </source>
</evidence>
<dbReference type="PROSITE" id="PS00498">
    <property type="entry name" value="TYROSINASE_2"/>
    <property type="match status" value="1"/>
</dbReference>
<comment type="caution">
    <text evidence="6">The sequence shown here is derived from an EMBL/GenBank/DDBJ whole genome shotgun (WGS) entry which is preliminary data.</text>
</comment>
<feature type="signal peptide" evidence="3">
    <location>
        <begin position="1"/>
        <end position="19"/>
    </location>
</feature>
<evidence type="ECO:0000256" key="2">
    <source>
        <dbReference type="ARBA" id="ARBA00023002"/>
    </source>
</evidence>
<keyword evidence="2" id="KW-0560">Oxidoreductase</keyword>
<keyword evidence="3" id="KW-0732">Signal</keyword>
<dbReference type="InterPro" id="IPR002227">
    <property type="entry name" value="Tyrosinase_Cu-bd"/>
</dbReference>
<dbReference type="AlphaFoldDB" id="A0AA40BVL9"/>
<evidence type="ECO:0000256" key="3">
    <source>
        <dbReference type="SAM" id="SignalP"/>
    </source>
</evidence>
<dbReference type="InterPro" id="IPR008922">
    <property type="entry name" value="Di-copper_centre_dom_sf"/>
</dbReference>
<dbReference type="SUPFAM" id="SSF48056">
    <property type="entry name" value="Di-copper centre-containing domain"/>
    <property type="match status" value="1"/>
</dbReference>
<keyword evidence="1" id="KW-0479">Metal-binding</keyword>
<evidence type="ECO:0000259" key="5">
    <source>
        <dbReference type="PROSITE" id="PS00498"/>
    </source>
</evidence>
<dbReference type="Proteomes" id="UP001174934">
    <property type="component" value="Unassembled WGS sequence"/>
</dbReference>
<feature type="chain" id="PRO_5041390139" description="Tyrosinase copper-binding domain-containing protein" evidence="3">
    <location>
        <begin position="20"/>
        <end position="394"/>
    </location>
</feature>
<protein>
    <recommendedName>
        <fullName evidence="4 5">Tyrosinase copper-binding domain-containing protein</fullName>
    </recommendedName>
</protein>
<evidence type="ECO:0000259" key="4">
    <source>
        <dbReference type="PROSITE" id="PS00497"/>
    </source>
</evidence>
<proteinExistence type="predicted"/>
<reference evidence="6" key="1">
    <citation type="submission" date="2023-06" db="EMBL/GenBank/DDBJ databases">
        <title>Genome-scale phylogeny and comparative genomics of the fungal order Sordariales.</title>
        <authorList>
            <consortium name="Lawrence Berkeley National Laboratory"/>
            <person name="Hensen N."/>
            <person name="Bonometti L."/>
            <person name="Westerberg I."/>
            <person name="Brannstrom I.O."/>
            <person name="Guillou S."/>
            <person name="Cros-Aarteil S."/>
            <person name="Calhoun S."/>
            <person name="Haridas S."/>
            <person name="Kuo A."/>
            <person name="Mondo S."/>
            <person name="Pangilinan J."/>
            <person name="Riley R."/>
            <person name="LaButti K."/>
            <person name="Andreopoulos B."/>
            <person name="Lipzen A."/>
            <person name="Chen C."/>
            <person name="Yanf M."/>
            <person name="Daum C."/>
            <person name="Ng V."/>
            <person name="Clum A."/>
            <person name="Steindorff A."/>
            <person name="Ohm R."/>
            <person name="Martin F."/>
            <person name="Silar P."/>
            <person name="Natvig D."/>
            <person name="Lalanne C."/>
            <person name="Gautier V."/>
            <person name="Ament-velasquez S.L."/>
            <person name="Kruys A."/>
            <person name="Hutchinson M.I."/>
            <person name="Powell A.J."/>
            <person name="Barry K."/>
            <person name="Miller A.N."/>
            <person name="Grigoriev I.V."/>
            <person name="Debuchy R."/>
            <person name="Gladieux P."/>
            <person name="Thoren M.H."/>
            <person name="Johannesson H."/>
        </authorList>
    </citation>
    <scope>NUCLEOTIDE SEQUENCE</scope>
    <source>
        <strain evidence="6">SMH3391-2</strain>
    </source>
</reference>
<dbReference type="GO" id="GO:0016491">
    <property type="term" value="F:oxidoreductase activity"/>
    <property type="evidence" value="ECO:0007669"/>
    <property type="project" value="UniProtKB-KW"/>
</dbReference>
<name>A0AA40BVL9_9PEZI</name>
<dbReference type="GO" id="GO:0046872">
    <property type="term" value="F:metal ion binding"/>
    <property type="evidence" value="ECO:0007669"/>
    <property type="project" value="UniProtKB-KW"/>
</dbReference>
<dbReference type="PROSITE" id="PS00497">
    <property type="entry name" value="TYROSINASE_1"/>
    <property type="match status" value="1"/>
</dbReference>
<dbReference type="Gene3D" id="1.10.1280.10">
    <property type="entry name" value="Di-copper center containing domain from catechol oxidase"/>
    <property type="match status" value="1"/>
</dbReference>
<keyword evidence="7" id="KW-1185">Reference proteome</keyword>
<organism evidence="6 7">
    <name type="scientific">Bombardia bombarda</name>
    <dbReference type="NCBI Taxonomy" id="252184"/>
    <lineage>
        <taxon>Eukaryota</taxon>
        <taxon>Fungi</taxon>
        <taxon>Dikarya</taxon>
        <taxon>Ascomycota</taxon>
        <taxon>Pezizomycotina</taxon>
        <taxon>Sordariomycetes</taxon>
        <taxon>Sordariomycetidae</taxon>
        <taxon>Sordariales</taxon>
        <taxon>Lasiosphaeriaceae</taxon>
        <taxon>Bombardia</taxon>
    </lineage>
</organism>
<dbReference type="PANTHER" id="PTHR11474:SF125">
    <property type="entry name" value="N-ACETYL-6-HYDROXYTRYPTOPHAN OXIDASE IVOB-RELATED"/>
    <property type="match status" value="1"/>
</dbReference>
<dbReference type="EMBL" id="JAULSR010000007">
    <property type="protein sequence ID" value="KAK0615366.1"/>
    <property type="molecule type" value="Genomic_DNA"/>
</dbReference>
<dbReference type="InterPro" id="IPR050316">
    <property type="entry name" value="Tyrosinase/Hemocyanin"/>
</dbReference>
<evidence type="ECO:0000256" key="1">
    <source>
        <dbReference type="ARBA" id="ARBA00022723"/>
    </source>
</evidence>